<dbReference type="STRING" id="1913577.LPB144_00725"/>
<evidence type="ECO:0000313" key="1">
    <source>
        <dbReference type="EMBL" id="APG59014.1"/>
    </source>
</evidence>
<keyword evidence="2" id="KW-1185">Reference proteome</keyword>
<dbReference type="OrthoDB" id="1078940at2"/>
<protein>
    <submittedName>
        <fullName evidence="1">Uncharacterized protein</fullName>
    </submittedName>
</protein>
<dbReference type="KEGG" id="grl:LPB144_00725"/>
<gene>
    <name evidence="1" type="ORF">LPB144_00725</name>
</gene>
<dbReference type="EMBL" id="CP018153">
    <property type="protein sequence ID" value="APG59014.1"/>
    <property type="molecule type" value="Genomic_DNA"/>
</dbReference>
<organism evidence="1 2">
    <name type="scientific">Christiangramia salexigens</name>
    <dbReference type="NCBI Taxonomy" id="1913577"/>
    <lineage>
        <taxon>Bacteria</taxon>
        <taxon>Pseudomonadati</taxon>
        <taxon>Bacteroidota</taxon>
        <taxon>Flavobacteriia</taxon>
        <taxon>Flavobacteriales</taxon>
        <taxon>Flavobacteriaceae</taxon>
        <taxon>Christiangramia</taxon>
    </lineage>
</organism>
<dbReference type="Proteomes" id="UP000182510">
    <property type="component" value="Chromosome"/>
</dbReference>
<accession>A0A1L3J1L1</accession>
<dbReference type="RefSeq" id="WP_072551669.1">
    <property type="nucleotide sequence ID" value="NZ_CP018153.1"/>
</dbReference>
<reference evidence="1 2" key="1">
    <citation type="submission" date="2016-11" db="EMBL/GenBank/DDBJ databases">
        <title>Gramella sp. LPB0144 isolated from marine environment.</title>
        <authorList>
            <person name="Kim E."/>
            <person name="Yi H."/>
        </authorList>
    </citation>
    <scope>NUCLEOTIDE SEQUENCE [LARGE SCALE GENOMIC DNA]</scope>
    <source>
        <strain evidence="1 2">LPB0144</strain>
    </source>
</reference>
<evidence type="ECO:0000313" key="2">
    <source>
        <dbReference type="Proteomes" id="UP000182510"/>
    </source>
</evidence>
<proteinExistence type="predicted"/>
<sequence>MNLTQFEKEKVFAPFLGSTLNSINGLDQLGLNLTSERIFDFLLPGLNNVTNRIRYYSFYCWFFEWYADNIKIVSSKEQMKYLRRAEFLLALIAAHKGQGGIPGITKANEVYHSCNKNIDLDLGTYEGQGSTEGSYWKNTRGVLGQYYISSLKQIGIINDQGDKEGVYVRTDFKNPDKVSGAELAEAFKENIGQENLDLFIKIVKDKQLNKQQLEILGGVFNMLEVPSGASENKLLIKLLLGPDKPGEISKTFYRRSTIINLLNLLQNPGNELRNQYHMPFYAYDKKIIGEKEKDNAWTLWWLFMLEQYWSISATAILKAVLHFLNNYSGSTWIDLEKIVELLSEQIVEGIEATEEGEINNFKDLTSKPHDEREFYEIIMGKGNQVVKLIAAIYLIHKILDNNKEYFGDLIQLSKKHRLFTSSSFLKTSESLIEMEEIPLIHFIQHFLRKYIFYRHHFISLKKMNGSQSTAKFIIDEGRIRYIDTFNFDMTSPRIHNVYGFLEDLEVKNKEEFSLTEKGISLLNTMS</sequence>
<dbReference type="AlphaFoldDB" id="A0A1L3J1L1"/>
<name>A0A1L3J1L1_9FLAO</name>